<comment type="caution">
    <text evidence="2">The sequence shown here is derived from an EMBL/GenBank/DDBJ whole genome shotgun (WGS) entry which is preliminary data.</text>
</comment>
<reference evidence="2" key="1">
    <citation type="submission" date="2020-05" db="EMBL/GenBank/DDBJ databases">
        <title>Mycena genomes resolve the evolution of fungal bioluminescence.</title>
        <authorList>
            <person name="Tsai I.J."/>
        </authorList>
    </citation>
    <scope>NUCLEOTIDE SEQUENCE</scope>
    <source>
        <strain evidence="2">160909Yilan</strain>
    </source>
</reference>
<dbReference type="Proteomes" id="UP000623467">
    <property type="component" value="Unassembled WGS sequence"/>
</dbReference>
<evidence type="ECO:0000313" key="3">
    <source>
        <dbReference type="Proteomes" id="UP000623467"/>
    </source>
</evidence>
<feature type="region of interest" description="Disordered" evidence="1">
    <location>
        <begin position="184"/>
        <end position="246"/>
    </location>
</feature>
<gene>
    <name evidence="2" type="ORF">MSAN_01807100</name>
</gene>
<feature type="compositionally biased region" description="Polar residues" evidence="1">
    <location>
        <begin position="139"/>
        <end position="148"/>
    </location>
</feature>
<name>A0A8H7CTB4_9AGAR</name>
<feature type="region of interest" description="Disordered" evidence="1">
    <location>
        <begin position="137"/>
        <end position="160"/>
    </location>
</feature>
<keyword evidence="3" id="KW-1185">Reference proteome</keyword>
<accession>A0A8H7CTB4</accession>
<dbReference type="EMBL" id="JACAZH010000018">
    <property type="protein sequence ID" value="KAF7346693.1"/>
    <property type="molecule type" value="Genomic_DNA"/>
</dbReference>
<proteinExistence type="predicted"/>
<sequence length="298" mass="33423">MSSFPFLWTAPFSSASICAASRFVFDNLAIPQRPLVWCACRKYFINDSYRSSVPSRERGLLAQVPGLSSAGTHLHSFLTAPLVVLPLFNKFSCRGIFLISRSLHFHHLLPSRRSSPCPSPSLIQDRYPSHLALLRRRGVQSSTSTELQTKPRPRQRRRRCEAFYVSPQPELAYDSDLSPRHELQLDLVPPTPPPPQQPSARIMRRHRHPSPVVSLPANPGPSLAATPPPHHATTRPHTTPSAYRNPHRHDTPGVACVGHDLRPVSRSVRWRGGHGWKRFRIHGCGTFVCLCFCSGHGF</sequence>
<organism evidence="2 3">
    <name type="scientific">Mycena sanguinolenta</name>
    <dbReference type="NCBI Taxonomy" id="230812"/>
    <lineage>
        <taxon>Eukaryota</taxon>
        <taxon>Fungi</taxon>
        <taxon>Dikarya</taxon>
        <taxon>Basidiomycota</taxon>
        <taxon>Agaricomycotina</taxon>
        <taxon>Agaricomycetes</taxon>
        <taxon>Agaricomycetidae</taxon>
        <taxon>Agaricales</taxon>
        <taxon>Marasmiineae</taxon>
        <taxon>Mycenaceae</taxon>
        <taxon>Mycena</taxon>
    </lineage>
</organism>
<dbReference type="AlphaFoldDB" id="A0A8H7CTB4"/>
<evidence type="ECO:0000313" key="2">
    <source>
        <dbReference type="EMBL" id="KAF7346693.1"/>
    </source>
</evidence>
<protein>
    <submittedName>
        <fullName evidence="2">Uncharacterized protein</fullName>
    </submittedName>
</protein>
<evidence type="ECO:0000256" key="1">
    <source>
        <dbReference type="SAM" id="MobiDB-lite"/>
    </source>
</evidence>